<evidence type="ECO:0000313" key="3">
    <source>
        <dbReference type="Proteomes" id="UP001232148"/>
    </source>
</evidence>
<gene>
    <name evidence="2" type="ORF">LX32DRAFT_643210</name>
</gene>
<feature type="signal peptide" evidence="1">
    <location>
        <begin position="1"/>
        <end position="17"/>
    </location>
</feature>
<feature type="chain" id="PRO_5042236997" evidence="1">
    <location>
        <begin position="18"/>
        <end position="87"/>
    </location>
</feature>
<dbReference type="EMBL" id="MU842951">
    <property type="protein sequence ID" value="KAK2024900.1"/>
    <property type="molecule type" value="Genomic_DNA"/>
</dbReference>
<evidence type="ECO:0000313" key="2">
    <source>
        <dbReference type="EMBL" id="KAK2024900.1"/>
    </source>
</evidence>
<keyword evidence="1" id="KW-0732">Signal</keyword>
<organism evidence="2 3">
    <name type="scientific">Colletotrichum zoysiae</name>
    <dbReference type="NCBI Taxonomy" id="1216348"/>
    <lineage>
        <taxon>Eukaryota</taxon>
        <taxon>Fungi</taxon>
        <taxon>Dikarya</taxon>
        <taxon>Ascomycota</taxon>
        <taxon>Pezizomycotina</taxon>
        <taxon>Sordariomycetes</taxon>
        <taxon>Hypocreomycetidae</taxon>
        <taxon>Glomerellales</taxon>
        <taxon>Glomerellaceae</taxon>
        <taxon>Colletotrichum</taxon>
        <taxon>Colletotrichum graminicola species complex</taxon>
    </lineage>
</organism>
<dbReference type="Proteomes" id="UP001232148">
    <property type="component" value="Unassembled WGS sequence"/>
</dbReference>
<accession>A0AAD9M0G1</accession>
<comment type="caution">
    <text evidence="2">The sequence shown here is derived from an EMBL/GenBank/DDBJ whole genome shotgun (WGS) entry which is preliminary data.</text>
</comment>
<dbReference type="AlphaFoldDB" id="A0AAD9M0G1"/>
<protein>
    <submittedName>
        <fullName evidence="2">Uncharacterized protein</fullName>
    </submittedName>
</protein>
<evidence type="ECO:0000256" key="1">
    <source>
        <dbReference type="SAM" id="SignalP"/>
    </source>
</evidence>
<keyword evidence="3" id="KW-1185">Reference proteome</keyword>
<name>A0AAD9M0G1_9PEZI</name>
<reference evidence="2" key="1">
    <citation type="submission" date="2021-06" db="EMBL/GenBank/DDBJ databases">
        <title>Comparative genomics, transcriptomics and evolutionary studies reveal genomic signatures of adaptation to plant cell wall in hemibiotrophic fungi.</title>
        <authorList>
            <consortium name="DOE Joint Genome Institute"/>
            <person name="Baroncelli R."/>
            <person name="Diaz J.F."/>
            <person name="Benocci T."/>
            <person name="Peng M."/>
            <person name="Battaglia E."/>
            <person name="Haridas S."/>
            <person name="Andreopoulos W."/>
            <person name="Labutti K."/>
            <person name="Pangilinan J."/>
            <person name="Floch G.L."/>
            <person name="Makela M.R."/>
            <person name="Henrissat B."/>
            <person name="Grigoriev I.V."/>
            <person name="Crouch J.A."/>
            <person name="De Vries R.P."/>
            <person name="Sukno S.A."/>
            <person name="Thon M.R."/>
        </authorList>
    </citation>
    <scope>NUCLEOTIDE SEQUENCE</scope>
    <source>
        <strain evidence="2">MAFF235873</strain>
    </source>
</reference>
<proteinExistence type="predicted"/>
<sequence length="87" mass="9238">MKFTAILLTAFVTGALAKECGFPNGPDCKSAGTKSAAGLRQFVDDGCCVFPAFCGNGDGGNICELVSANPPAKDQRNKNRRRRIQNE</sequence>